<dbReference type="EMBL" id="AP022642">
    <property type="protein sequence ID" value="BCA31218.1"/>
    <property type="molecule type" value="Genomic_DNA"/>
</dbReference>
<accession>A0A679GSA3</accession>
<keyword evidence="2" id="KW-0449">Lipoprotein</keyword>
<dbReference type="Proteomes" id="UP000501237">
    <property type="component" value="Chromosome"/>
</dbReference>
<reference evidence="2 3" key="1">
    <citation type="journal article" date="2020" name="Microbiol. Resour. Announc.">
        <title>Complete genome sequence of Pseudomonas otitidis strain MrB4, isolated from Lake Biwa in Japan.</title>
        <authorList>
            <person name="Miyazaki K."/>
            <person name="Hase E."/>
            <person name="Maruya T."/>
        </authorList>
    </citation>
    <scope>NUCLEOTIDE SEQUENCE [LARGE SCALE GENOMIC DNA]</scope>
    <source>
        <strain evidence="2 3">MrB4</strain>
    </source>
</reference>
<organism evidence="2 3">
    <name type="scientific">Metapseudomonas otitidis</name>
    <dbReference type="NCBI Taxonomy" id="319939"/>
    <lineage>
        <taxon>Bacteria</taxon>
        <taxon>Pseudomonadati</taxon>
        <taxon>Pseudomonadota</taxon>
        <taxon>Gammaproteobacteria</taxon>
        <taxon>Pseudomonadales</taxon>
        <taxon>Pseudomonadaceae</taxon>
        <taxon>Metapseudomonas</taxon>
    </lineage>
</organism>
<proteinExistence type="predicted"/>
<name>A0A679GSA3_9GAMM</name>
<dbReference type="GeneID" id="57400423"/>
<evidence type="ECO:0000313" key="2">
    <source>
        <dbReference type="EMBL" id="BCA31218.1"/>
    </source>
</evidence>
<evidence type="ECO:0000313" key="3">
    <source>
        <dbReference type="Proteomes" id="UP000501237"/>
    </source>
</evidence>
<dbReference type="RefSeq" id="WP_044406761.1">
    <property type="nucleotide sequence ID" value="NZ_AP022642.1"/>
</dbReference>
<feature type="chain" id="PRO_5025594518" evidence="1">
    <location>
        <begin position="23"/>
        <end position="135"/>
    </location>
</feature>
<sequence>MQGTRPLAVLALALALATGCSTQRPVLNPHEPVPPSLNVSQSQMQAAILAALQARDWTPTRVTPTEISASINVRNRHRAEIAIAYSPLDFDIQYRNSSGLNYENGEIHRNYNRWVNNLSNTILREIQTRAAIAGQ</sequence>
<gene>
    <name evidence="2" type="ORF">PtoMrB4_51950</name>
</gene>
<keyword evidence="1" id="KW-0732">Signal</keyword>
<protein>
    <submittedName>
        <fullName evidence="2">Lipoprotein</fullName>
    </submittedName>
</protein>
<dbReference type="KEGG" id="poj:PtoMrB4_51950"/>
<dbReference type="AlphaFoldDB" id="A0A679GSA3"/>
<feature type="signal peptide" evidence="1">
    <location>
        <begin position="1"/>
        <end position="22"/>
    </location>
</feature>
<dbReference type="PROSITE" id="PS51257">
    <property type="entry name" value="PROKAR_LIPOPROTEIN"/>
    <property type="match status" value="1"/>
</dbReference>
<evidence type="ECO:0000256" key="1">
    <source>
        <dbReference type="SAM" id="SignalP"/>
    </source>
</evidence>